<dbReference type="EMBL" id="BAAARV010000006">
    <property type="protein sequence ID" value="GAA2331946.1"/>
    <property type="molecule type" value="Genomic_DNA"/>
</dbReference>
<evidence type="ECO:0000313" key="1">
    <source>
        <dbReference type="EMBL" id="GAA2331946.1"/>
    </source>
</evidence>
<name>A0ABN3FJZ5_9ACTN</name>
<keyword evidence="2" id="KW-1185">Reference proteome</keyword>
<comment type="caution">
    <text evidence="1">The sequence shown here is derived from an EMBL/GenBank/DDBJ whole genome shotgun (WGS) entry which is preliminary data.</text>
</comment>
<dbReference type="Proteomes" id="UP001501444">
    <property type="component" value="Unassembled WGS sequence"/>
</dbReference>
<accession>A0ABN3FJZ5</accession>
<gene>
    <name evidence="1" type="ORF">GCM10010170_010740</name>
</gene>
<evidence type="ECO:0000313" key="2">
    <source>
        <dbReference type="Proteomes" id="UP001501444"/>
    </source>
</evidence>
<proteinExistence type="predicted"/>
<reference evidence="1 2" key="1">
    <citation type="journal article" date="2019" name="Int. J. Syst. Evol. Microbiol.">
        <title>The Global Catalogue of Microorganisms (GCM) 10K type strain sequencing project: providing services to taxonomists for standard genome sequencing and annotation.</title>
        <authorList>
            <consortium name="The Broad Institute Genomics Platform"/>
            <consortium name="The Broad Institute Genome Sequencing Center for Infectious Disease"/>
            <person name="Wu L."/>
            <person name="Ma J."/>
        </authorList>
    </citation>
    <scope>NUCLEOTIDE SEQUENCE [LARGE SCALE GENOMIC DNA]</scope>
    <source>
        <strain evidence="1 2">JCM 3272</strain>
    </source>
</reference>
<protein>
    <submittedName>
        <fullName evidence="1">Uncharacterized protein</fullName>
    </submittedName>
</protein>
<sequence>MGQQRHLVDRVRLGLEEAEPGRRVVQVPRLVGEHQVADLRVAERLGAGPAPTADRPLLEPTDLPVAAIAARVGLASAADHAGSQ</sequence>
<organism evidence="1 2">
    <name type="scientific">Dactylosporangium salmoneum</name>
    <dbReference type="NCBI Taxonomy" id="53361"/>
    <lineage>
        <taxon>Bacteria</taxon>
        <taxon>Bacillati</taxon>
        <taxon>Actinomycetota</taxon>
        <taxon>Actinomycetes</taxon>
        <taxon>Micromonosporales</taxon>
        <taxon>Micromonosporaceae</taxon>
        <taxon>Dactylosporangium</taxon>
    </lineage>
</organism>